<evidence type="ECO:0000259" key="9">
    <source>
        <dbReference type="PROSITE" id="PS51747"/>
    </source>
</evidence>
<dbReference type="PANTHER" id="PTHR11079">
    <property type="entry name" value="CYTOSINE DEAMINASE FAMILY MEMBER"/>
    <property type="match status" value="1"/>
</dbReference>
<comment type="subunit">
    <text evidence="2 8">Homodimer.</text>
</comment>
<evidence type="ECO:0000256" key="8">
    <source>
        <dbReference type="HAMAP-Rule" id="MF_00972"/>
    </source>
</evidence>
<dbReference type="InterPro" id="IPR028883">
    <property type="entry name" value="tRNA_aden_deaminase"/>
</dbReference>
<gene>
    <name evidence="8" type="primary">tadA</name>
    <name evidence="10" type="ORF">H8709_07250</name>
</gene>
<reference evidence="10" key="1">
    <citation type="submission" date="2020-08" db="EMBL/GenBank/DDBJ databases">
        <title>Genome public.</title>
        <authorList>
            <person name="Liu C."/>
            <person name="Sun Q."/>
        </authorList>
    </citation>
    <scope>NUCLEOTIDE SEQUENCE</scope>
    <source>
        <strain evidence="10">NSJ-54</strain>
    </source>
</reference>
<evidence type="ECO:0000256" key="6">
    <source>
        <dbReference type="ARBA" id="ARBA00022833"/>
    </source>
</evidence>
<evidence type="ECO:0000313" key="11">
    <source>
        <dbReference type="Proteomes" id="UP000660861"/>
    </source>
</evidence>
<comment type="function">
    <text evidence="8">Catalyzes the deamination of adenosine to inosine at the wobble position 34 of tRNA(Arg2).</text>
</comment>
<dbReference type="FunFam" id="3.40.140.10:FF:000005">
    <property type="entry name" value="tRNA-specific adenosine deaminase"/>
    <property type="match status" value="1"/>
</dbReference>
<dbReference type="PANTHER" id="PTHR11079:SF202">
    <property type="entry name" value="TRNA-SPECIFIC ADENOSINE DEAMINASE"/>
    <property type="match status" value="1"/>
</dbReference>
<evidence type="ECO:0000256" key="4">
    <source>
        <dbReference type="ARBA" id="ARBA00022723"/>
    </source>
</evidence>
<comment type="catalytic activity">
    <reaction evidence="7 8">
        <text>adenosine(34) in tRNA + H2O + H(+) = inosine(34) in tRNA + NH4(+)</text>
        <dbReference type="Rhea" id="RHEA:43168"/>
        <dbReference type="Rhea" id="RHEA-COMP:10373"/>
        <dbReference type="Rhea" id="RHEA-COMP:10374"/>
        <dbReference type="ChEBI" id="CHEBI:15377"/>
        <dbReference type="ChEBI" id="CHEBI:15378"/>
        <dbReference type="ChEBI" id="CHEBI:28938"/>
        <dbReference type="ChEBI" id="CHEBI:74411"/>
        <dbReference type="ChEBI" id="CHEBI:82852"/>
        <dbReference type="EC" id="3.5.4.33"/>
    </reaction>
</comment>
<dbReference type="GO" id="GO:0008270">
    <property type="term" value="F:zinc ion binding"/>
    <property type="evidence" value="ECO:0007669"/>
    <property type="project" value="UniProtKB-UniRule"/>
</dbReference>
<dbReference type="Pfam" id="PF14437">
    <property type="entry name" value="MafB19-deam"/>
    <property type="match status" value="1"/>
</dbReference>
<comment type="caution">
    <text evidence="10">The sequence shown here is derived from an EMBL/GenBank/DDBJ whole genome shotgun (WGS) entry which is preliminary data.</text>
</comment>
<dbReference type="InterPro" id="IPR058535">
    <property type="entry name" value="MafB19-deam"/>
</dbReference>
<dbReference type="GO" id="GO:0002100">
    <property type="term" value="P:tRNA wobble adenosine to inosine editing"/>
    <property type="evidence" value="ECO:0007669"/>
    <property type="project" value="UniProtKB-UniRule"/>
</dbReference>
<keyword evidence="6 8" id="KW-0862">Zinc</keyword>
<dbReference type="EC" id="3.5.4.33" evidence="8"/>
<feature type="domain" description="CMP/dCMP-type deaminase" evidence="9">
    <location>
        <begin position="6"/>
        <end position="116"/>
    </location>
</feature>
<keyword evidence="3 8" id="KW-0819">tRNA processing</keyword>
<sequence length="161" mass="17729">MESQKALDEKYMRLALEEAQKAAELGEAPIGAVVVREDEVIARAHNLRETQKNALAHAEILAIENACKALGGWRLTRCTLYVTLEPCPMCAGAMVNARLPRVVFGAKDAKAGVCGSVCSLFAMPFNHRPAVTSGVLEEECTAILSQFFQKLREKRQKDRIK</sequence>
<dbReference type="EMBL" id="JACRTC010000004">
    <property type="protein sequence ID" value="MBC8570627.1"/>
    <property type="molecule type" value="Genomic_DNA"/>
</dbReference>
<keyword evidence="4 8" id="KW-0479">Metal-binding</keyword>
<dbReference type="InterPro" id="IPR016193">
    <property type="entry name" value="Cytidine_deaminase-like"/>
</dbReference>
<proteinExistence type="inferred from homology"/>
<dbReference type="Proteomes" id="UP000660861">
    <property type="component" value="Unassembled WGS sequence"/>
</dbReference>
<dbReference type="GO" id="GO:0052717">
    <property type="term" value="F:tRNA-specific adenosine-34 deaminase activity"/>
    <property type="evidence" value="ECO:0007669"/>
    <property type="project" value="UniProtKB-UniRule"/>
</dbReference>
<evidence type="ECO:0000256" key="2">
    <source>
        <dbReference type="ARBA" id="ARBA00011738"/>
    </source>
</evidence>
<dbReference type="InterPro" id="IPR002125">
    <property type="entry name" value="CMP_dCMP_dom"/>
</dbReference>
<evidence type="ECO:0000313" key="10">
    <source>
        <dbReference type="EMBL" id="MBC8570627.1"/>
    </source>
</evidence>
<accession>A0A926EF98</accession>
<keyword evidence="11" id="KW-1185">Reference proteome</keyword>
<keyword evidence="5 8" id="KW-0378">Hydrolase</keyword>
<organism evidence="10 11">
    <name type="scientific">Zongyangia hominis</name>
    <dbReference type="NCBI Taxonomy" id="2763677"/>
    <lineage>
        <taxon>Bacteria</taxon>
        <taxon>Bacillati</taxon>
        <taxon>Bacillota</taxon>
        <taxon>Clostridia</taxon>
        <taxon>Eubacteriales</taxon>
        <taxon>Oscillospiraceae</taxon>
        <taxon>Zongyangia</taxon>
    </lineage>
</organism>
<name>A0A926EF98_9FIRM</name>
<dbReference type="AlphaFoldDB" id="A0A926EF98"/>
<dbReference type="RefSeq" id="WP_262397724.1">
    <property type="nucleotide sequence ID" value="NZ_JACRTC010000004.1"/>
</dbReference>
<feature type="binding site" evidence="8">
    <location>
        <position position="90"/>
    </location>
    <ligand>
        <name>Zn(2+)</name>
        <dbReference type="ChEBI" id="CHEBI:29105"/>
        <note>catalytic</note>
    </ligand>
</feature>
<feature type="active site" description="Proton donor" evidence="8">
    <location>
        <position position="59"/>
    </location>
</feature>
<dbReference type="InterPro" id="IPR016192">
    <property type="entry name" value="APOBEC/CMP_deaminase_Zn-bd"/>
</dbReference>
<comment type="cofactor">
    <cofactor evidence="8">
        <name>Zn(2+)</name>
        <dbReference type="ChEBI" id="CHEBI:29105"/>
    </cofactor>
    <text evidence="8">Binds 1 zinc ion per subunit.</text>
</comment>
<dbReference type="SUPFAM" id="SSF53927">
    <property type="entry name" value="Cytidine deaminase-like"/>
    <property type="match status" value="1"/>
</dbReference>
<evidence type="ECO:0000256" key="3">
    <source>
        <dbReference type="ARBA" id="ARBA00022694"/>
    </source>
</evidence>
<evidence type="ECO:0000256" key="7">
    <source>
        <dbReference type="ARBA" id="ARBA00048045"/>
    </source>
</evidence>
<dbReference type="Gene3D" id="3.40.140.10">
    <property type="entry name" value="Cytidine Deaminase, domain 2"/>
    <property type="match status" value="1"/>
</dbReference>
<comment type="similarity">
    <text evidence="1">Belongs to the cytidine and deoxycytidylate deaminase family. ADAT2 subfamily.</text>
</comment>
<feature type="binding site" evidence="8">
    <location>
        <position position="57"/>
    </location>
    <ligand>
        <name>Zn(2+)</name>
        <dbReference type="ChEBI" id="CHEBI:29105"/>
        <note>catalytic</note>
    </ligand>
</feature>
<evidence type="ECO:0000256" key="1">
    <source>
        <dbReference type="ARBA" id="ARBA00010669"/>
    </source>
</evidence>
<dbReference type="CDD" id="cd01285">
    <property type="entry name" value="nucleoside_deaminase"/>
    <property type="match status" value="1"/>
</dbReference>
<dbReference type="PROSITE" id="PS00903">
    <property type="entry name" value="CYT_DCMP_DEAMINASES_1"/>
    <property type="match status" value="1"/>
</dbReference>
<dbReference type="HAMAP" id="MF_00972">
    <property type="entry name" value="tRNA_aden_deaminase"/>
    <property type="match status" value="1"/>
</dbReference>
<dbReference type="PROSITE" id="PS51747">
    <property type="entry name" value="CYT_DCMP_DEAMINASES_2"/>
    <property type="match status" value="1"/>
</dbReference>
<feature type="binding site" evidence="8">
    <location>
        <position position="87"/>
    </location>
    <ligand>
        <name>Zn(2+)</name>
        <dbReference type="ChEBI" id="CHEBI:29105"/>
        <note>catalytic</note>
    </ligand>
</feature>
<dbReference type="NCBIfam" id="NF008113">
    <property type="entry name" value="PRK10860.1"/>
    <property type="match status" value="1"/>
</dbReference>
<protein>
    <recommendedName>
        <fullName evidence="8">tRNA-specific adenosine deaminase</fullName>
        <ecNumber evidence="8">3.5.4.33</ecNumber>
    </recommendedName>
</protein>
<evidence type="ECO:0000256" key="5">
    <source>
        <dbReference type="ARBA" id="ARBA00022801"/>
    </source>
</evidence>